<proteinExistence type="predicted"/>
<reference evidence="2" key="1">
    <citation type="journal article" date="2019" name="Int. J. Syst. Evol. Microbiol.">
        <title>The Global Catalogue of Microorganisms (GCM) 10K type strain sequencing project: providing services to taxonomists for standard genome sequencing and annotation.</title>
        <authorList>
            <consortium name="The Broad Institute Genomics Platform"/>
            <consortium name="The Broad Institute Genome Sequencing Center for Infectious Disease"/>
            <person name="Wu L."/>
            <person name="Ma J."/>
        </authorList>
    </citation>
    <scope>NUCLEOTIDE SEQUENCE [LARGE SCALE GENOMIC DNA]</scope>
    <source>
        <strain evidence="2">JCM 17225</strain>
    </source>
</reference>
<dbReference type="Proteomes" id="UP001501469">
    <property type="component" value="Unassembled WGS sequence"/>
</dbReference>
<sequence>MPQVCIHPKEVAQLTGTKYGTAKVLLQRIRAELNKPARAYVSVAEFCQYTHLPEEEVSRALNGTSAAANQGQRI</sequence>
<dbReference type="EMBL" id="BAABDK010000003">
    <property type="protein sequence ID" value="GAA4024709.1"/>
    <property type="molecule type" value="Genomic_DNA"/>
</dbReference>
<evidence type="ECO:0008006" key="3">
    <source>
        <dbReference type="Google" id="ProtNLM"/>
    </source>
</evidence>
<name>A0ABP7TDU3_9BACT</name>
<accession>A0ABP7TDU3</accession>
<organism evidence="1 2">
    <name type="scientific">Hymenobacter glaciei</name>
    <dbReference type="NCBI Taxonomy" id="877209"/>
    <lineage>
        <taxon>Bacteria</taxon>
        <taxon>Pseudomonadati</taxon>
        <taxon>Bacteroidota</taxon>
        <taxon>Cytophagia</taxon>
        <taxon>Cytophagales</taxon>
        <taxon>Hymenobacteraceae</taxon>
        <taxon>Hymenobacter</taxon>
    </lineage>
</organism>
<evidence type="ECO:0000313" key="1">
    <source>
        <dbReference type="EMBL" id="GAA4024709.1"/>
    </source>
</evidence>
<comment type="caution">
    <text evidence="1">The sequence shown here is derived from an EMBL/GenBank/DDBJ whole genome shotgun (WGS) entry which is preliminary data.</text>
</comment>
<keyword evidence="2" id="KW-1185">Reference proteome</keyword>
<dbReference type="RefSeq" id="WP_345050092.1">
    <property type="nucleotide sequence ID" value="NZ_BAABDK010000003.1"/>
</dbReference>
<gene>
    <name evidence="1" type="ORF">GCM10022409_05860</name>
</gene>
<evidence type="ECO:0000313" key="2">
    <source>
        <dbReference type="Proteomes" id="UP001501469"/>
    </source>
</evidence>
<protein>
    <recommendedName>
        <fullName evidence="3">KilA-N DNA-binding domain-containing protein</fullName>
    </recommendedName>
</protein>